<evidence type="ECO:0000313" key="6">
    <source>
        <dbReference type="EMBL" id="ODA34488.1"/>
    </source>
</evidence>
<dbReference type="EMBL" id="LYBM01000007">
    <property type="protein sequence ID" value="ODA34488.1"/>
    <property type="molecule type" value="Genomic_DNA"/>
</dbReference>
<keyword evidence="3" id="KW-0547">Nucleotide-binding</keyword>
<dbReference type="SUPFAM" id="SSF56112">
    <property type="entry name" value="Protein kinase-like (PK-like)"/>
    <property type="match status" value="1"/>
</dbReference>
<dbReference type="InterPro" id="IPR011009">
    <property type="entry name" value="Kinase-like_dom_sf"/>
</dbReference>
<keyword evidence="7" id="KW-1185">Reference proteome</keyword>
<organism evidence="6 7">
    <name type="scientific">Veronia pacifica</name>
    <dbReference type="NCBI Taxonomy" id="1080227"/>
    <lineage>
        <taxon>Bacteria</taxon>
        <taxon>Pseudomonadati</taxon>
        <taxon>Pseudomonadota</taxon>
        <taxon>Gammaproteobacteria</taxon>
        <taxon>Vibrionales</taxon>
        <taxon>Vibrionaceae</taxon>
        <taxon>Veronia</taxon>
    </lineage>
</organism>
<keyword evidence="4" id="KW-0067">ATP-binding</keyword>
<accession>A0A1C3EMM6</accession>
<dbReference type="InterPro" id="IPR051409">
    <property type="entry name" value="Atypical_kinase_ADCK"/>
</dbReference>
<proteinExistence type="inferred from homology"/>
<evidence type="ECO:0000313" key="7">
    <source>
        <dbReference type="Proteomes" id="UP000094936"/>
    </source>
</evidence>
<dbReference type="Proteomes" id="UP000094936">
    <property type="component" value="Unassembled WGS sequence"/>
</dbReference>
<evidence type="ECO:0000259" key="5">
    <source>
        <dbReference type="Pfam" id="PF03109"/>
    </source>
</evidence>
<dbReference type="GO" id="GO:0006744">
    <property type="term" value="P:ubiquinone biosynthetic process"/>
    <property type="evidence" value="ECO:0007669"/>
    <property type="project" value="TreeGrafter"/>
</dbReference>
<dbReference type="InterPro" id="IPR004147">
    <property type="entry name" value="ABC1_dom"/>
</dbReference>
<dbReference type="GO" id="GO:0005524">
    <property type="term" value="F:ATP binding"/>
    <property type="evidence" value="ECO:0007669"/>
    <property type="project" value="UniProtKB-KW"/>
</dbReference>
<dbReference type="STRING" id="1080227.A8L45_05825"/>
<dbReference type="GO" id="GO:0016740">
    <property type="term" value="F:transferase activity"/>
    <property type="evidence" value="ECO:0007669"/>
    <property type="project" value="UniProtKB-KW"/>
</dbReference>
<dbReference type="PANTHER" id="PTHR43851">
    <property type="match status" value="1"/>
</dbReference>
<dbReference type="Pfam" id="PF03109">
    <property type="entry name" value="ABC1"/>
    <property type="match status" value="1"/>
</dbReference>
<gene>
    <name evidence="6" type="ORF">A8L45_05825</name>
</gene>
<reference evidence="6 7" key="1">
    <citation type="submission" date="2016-05" db="EMBL/GenBank/DDBJ databases">
        <title>Genomic Taxonomy of the Vibrionaceae.</title>
        <authorList>
            <person name="Gomez-Gil B."/>
            <person name="Enciso-Ibarra J."/>
        </authorList>
    </citation>
    <scope>NUCLEOTIDE SEQUENCE [LARGE SCALE GENOMIC DNA]</scope>
    <source>
        <strain evidence="6 7">CAIM 1920</strain>
    </source>
</reference>
<evidence type="ECO:0000256" key="1">
    <source>
        <dbReference type="ARBA" id="ARBA00009670"/>
    </source>
</evidence>
<sequence length="440" mass="48913">MNSSDGKSETKIPATKLQRLGVLGSLVTRVASNMVAEGAKQIVSGKRPSAKDLLLTPQNAAKVAEKLSHLRGAAMKVGQLISMEAGDLLPRELTEILAKLRSDASPMPAKELAALLERELGSNWQHNFITFTFRPMAAASIGQVHEAYGDDGNRLAIKVQYPGVKDSIESDVDNVGTLLRVTGLVPDTVDYKGLLSEAKKQLLEEADYCREARMIEAYREKLAEMPQFVVPDVFEDITTSDVLAMSYLEGENVDSLANEPQAVRNQVVSDLFELLLKEIFSFRLVQTDPNFANYLYQPTTKKIALLDFGATRVYPERFSHGYLMLMSSAMHGDKPGIEKALSYIGFFGNEIKPEQKEAVVELVEMAMEPMRFDGEYDFANTDLAVRIREAGMSLSMEKGYWHTPPVDAMFLHRKIGGLYLLAVRLKAKVNVRNLLNPYIN</sequence>
<comment type="caution">
    <text evidence="6">The sequence shown here is derived from an EMBL/GenBank/DDBJ whole genome shotgun (WGS) entry which is preliminary data.</text>
</comment>
<protein>
    <submittedName>
        <fullName evidence="6">Ubiquinol-cytochrome C reductase</fullName>
    </submittedName>
</protein>
<evidence type="ECO:0000256" key="4">
    <source>
        <dbReference type="ARBA" id="ARBA00022840"/>
    </source>
</evidence>
<dbReference type="RefSeq" id="WP_068900174.1">
    <property type="nucleotide sequence ID" value="NZ_JBHUIF010000015.1"/>
</dbReference>
<dbReference type="CDD" id="cd13970">
    <property type="entry name" value="ABC1_ADCK3"/>
    <property type="match status" value="1"/>
</dbReference>
<dbReference type="InterPro" id="IPR034646">
    <property type="entry name" value="ADCK3_dom"/>
</dbReference>
<keyword evidence="2" id="KW-0808">Transferase</keyword>
<comment type="similarity">
    <text evidence="1">Belongs to the protein kinase superfamily. ADCK protein kinase family.</text>
</comment>
<dbReference type="AlphaFoldDB" id="A0A1C3EMM6"/>
<evidence type="ECO:0000256" key="2">
    <source>
        <dbReference type="ARBA" id="ARBA00022679"/>
    </source>
</evidence>
<dbReference type="PANTHER" id="PTHR43851:SF3">
    <property type="entry name" value="COENZYME Q8"/>
    <property type="match status" value="1"/>
</dbReference>
<name>A0A1C3EMM6_9GAMM</name>
<evidence type="ECO:0000256" key="3">
    <source>
        <dbReference type="ARBA" id="ARBA00022741"/>
    </source>
</evidence>
<feature type="domain" description="ABC1 atypical kinase-like" evidence="5">
    <location>
        <begin position="99"/>
        <end position="339"/>
    </location>
</feature>